<reference evidence="2 3" key="1">
    <citation type="submission" date="2017-06" db="EMBL/GenBank/DDBJ databases">
        <title>Genome sequencing of cyanobaciteial culture collection at National Institute for Environmental Studies (NIES).</title>
        <authorList>
            <person name="Hirose Y."/>
            <person name="Shimura Y."/>
            <person name="Fujisawa T."/>
            <person name="Nakamura Y."/>
            <person name="Kawachi M."/>
        </authorList>
    </citation>
    <scope>NUCLEOTIDE SEQUENCE [LARGE SCALE GENOMIC DNA]</scope>
    <source>
        <strain evidence="2 3">NIES-2135</strain>
    </source>
</reference>
<protein>
    <submittedName>
        <fullName evidence="2">Uncharacterized protein</fullName>
    </submittedName>
</protein>
<evidence type="ECO:0000256" key="1">
    <source>
        <dbReference type="SAM" id="Phobius"/>
    </source>
</evidence>
<gene>
    <name evidence="2" type="ORF">NIES2135_53850</name>
</gene>
<organism evidence="2 3">
    <name type="scientific">Leptolyngbya boryana NIES-2135</name>
    <dbReference type="NCBI Taxonomy" id="1973484"/>
    <lineage>
        <taxon>Bacteria</taxon>
        <taxon>Bacillati</taxon>
        <taxon>Cyanobacteriota</taxon>
        <taxon>Cyanophyceae</taxon>
        <taxon>Leptolyngbyales</taxon>
        <taxon>Leptolyngbyaceae</taxon>
        <taxon>Leptolyngbya group</taxon>
        <taxon>Leptolyngbya</taxon>
    </lineage>
</organism>
<sequence>MTYYDRYLQQVSSSRTQQVCESTGQLAKQQAAIEFSILRNLNGMTDHELSQLISQEIEQAQQQQATQFDLIRHEWQMRLAFMSAIFALKSRIWVLAAFVLGLVLGVSLCTAWIAVQPKCQITQGAKP</sequence>
<feature type="transmembrane region" description="Helical" evidence="1">
    <location>
        <begin position="92"/>
        <end position="115"/>
    </location>
</feature>
<dbReference type="EMBL" id="AP018203">
    <property type="protein sequence ID" value="BAY58512.1"/>
    <property type="molecule type" value="Genomic_DNA"/>
</dbReference>
<evidence type="ECO:0000313" key="3">
    <source>
        <dbReference type="Proteomes" id="UP000217895"/>
    </source>
</evidence>
<keyword evidence="1" id="KW-0472">Membrane</keyword>
<keyword evidence="1" id="KW-1133">Transmembrane helix</keyword>
<keyword evidence="3" id="KW-1185">Reference proteome</keyword>
<dbReference type="AlphaFoldDB" id="A0A1Z4JP28"/>
<dbReference type="Proteomes" id="UP000217895">
    <property type="component" value="Chromosome"/>
</dbReference>
<keyword evidence="1" id="KW-0812">Transmembrane</keyword>
<name>A0A1Z4JP28_LEPBY</name>
<proteinExistence type="predicted"/>
<evidence type="ECO:0000313" key="2">
    <source>
        <dbReference type="EMBL" id="BAY58512.1"/>
    </source>
</evidence>
<accession>A0A1Z4JP28</accession>